<sequence length="334" mass="36830">MAIRLLPALLLLAATPISQAAPTLYGKLNLAVQQSDDGTTARGSYSEVASYASRFGLKGDSELADGWGVFYKLEFQVNIDDDEGDALDSRDQYVGLSTPAGDVMIGRRNTIFKEANNGADQFGDVEGDIKYLFAGDNRLGDNITWKSPIWNQLQLGATVIMGDNSKQKDKEDGDEGYNLALFYGDKSLKKQPLWGAVAYEDGVAGYSNTVLVGRAALGDWQFGAMWQNTEDSESNDDESGYMVNVAYLMEAWTFKAQYMASDLYKIGYTKRKDEDGNKLGFQSGSSIGVDYSFNKTTSAYLWYTINEKPESSYRDTAVQNDDASYLALGMIHKF</sequence>
<keyword evidence="8" id="KW-0626">Porin</keyword>
<keyword evidence="9" id="KW-0472">Membrane</keyword>
<feature type="chain" id="PRO_5017008563" evidence="11">
    <location>
        <begin position="21"/>
        <end position="334"/>
    </location>
</feature>
<evidence type="ECO:0000256" key="10">
    <source>
        <dbReference type="ARBA" id="ARBA00023237"/>
    </source>
</evidence>
<organism evidence="13 14">
    <name type="scientific">Corallincola holothuriorum</name>
    <dbReference type="NCBI Taxonomy" id="2282215"/>
    <lineage>
        <taxon>Bacteria</taxon>
        <taxon>Pseudomonadati</taxon>
        <taxon>Pseudomonadota</taxon>
        <taxon>Gammaproteobacteria</taxon>
        <taxon>Alteromonadales</taxon>
        <taxon>Psychromonadaceae</taxon>
        <taxon>Corallincola</taxon>
    </lineage>
</organism>
<evidence type="ECO:0000256" key="7">
    <source>
        <dbReference type="ARBA" id="ARBA00023065"/>
    </source>
</evidence>
<dbReference type="GO" id="GO:0015288">
    <property type="term" value="F:porin activity"/>
    <property type="evidence" value="ECO:0007669"/>
    <property type="project" value="UniProtKB-KW"/>
</dbReference>
<dbReference type="EMBL" id="QPID01000007">
    <property type="protein sequence ID" value="RCU49102.1"/>
    <property type="molecule type" value="Genomic_DNA"/>
</dbReference>
<dbReference type="InterPro" id="IPR033900">
    <property type="entry name" value="Gram_neg_porin_domain"/>
</dbReference>
<keyword evidence="6 11" id="KW-0732">Signal</keyword>
<gene>
    <name evidence="13" type="ORF">DU002_12125</name>
</gene>
<proteinExistence type="predicted"/>
<dbReference type="Gene3D" id="2.40.160.10">
    <property type="entry name" value="Porin"/>
    <property type="match status" value="1"/>
</dbReference>
<dbReference type="Pfam" id="PF13609">
    <property type="entry name" value="Porin_4"/>
    <property type="match status" value="1"/>
</dbReference>
<dbReference type="Proteomes" id="UP000252558">
    <property type="component" value="Unassembled WGS sequence"/>
</dbReference>
<dbReference type="InterPro" id="IPR050298">
    <property type="entry name" value="Gram-neg_bact_OMP"/>
</dbReference>
<evidence type="ECO:0000256" key="2">
    <source>
        <dbReference type="ARBA" id="ARBA00011233"/>
    </source>
</evidence>
<evidence type="ECO:0000313" key="14">
    <source>
        <dbReference type="Proteomes" id="UP000252558"/>
    </source>
</evidence>
<dbReference type="AlphaFoldDB" id="A0A368NEV2"/>
<evidence type="ECO:0000256" key="6">
    <source>
        <dbReference type="ARBA" id="ARBA00022729"/>
    </source>
</evidence>
<evidence type="ECO:0000256" key="5">
    <source>
        <dbReference type="ARBA" id="ARBA00022692"/>
    </source>
</evidence>
<evidence type="ECO:0000259" key="12">
    <source>
        <dbReference type="Pfam" id="PF13609"/>
    </source>
</evidence>
<dbReference type="PANTHER" id="PTHR34501:SF9">
    <property type="entry name" value="MAJOR OUTER MEMBRANE PROTEIN P.IA"/>
    <property type="match status" value="1"/>
</dbReference>
<comment type="caution">
    <text evidence="13">The sequence shown here is derived from an EMBL/GenBank/DDBJ whole genome shotgun (WGS) entry which is preliminary data.</text>
</comment>
<dbReference type="RefSeq" id="WP_114338662.1">
    <property type="nucleotide sequence ID" value="NZ_QPID01000007.1"/>
</dbReference>
<keyword evidence="5" id="KW-0812">Transmembrane</keyword>
<feature type="domain" description="Porin" evidence="12">
    <location>
        <begin position="9"/>
        <end position="303"/>
    </location>
</feature>
<dbReference type="InterPro" id="IPR023614">
    <property type="entry name" value="Porin_dom_sf"/>
</dbReference>
<keyword evidence="14" id="KW-1185">Reference proteome</keyword>
<name>A0A368NEV2_9GAMM</name>
<dbReference type="OrthoDB" id="8173690at2"/>
<keyword evidence="4" id="KW-1134">Transmembrane beta strand</keyword>
<evidence type="ECO:0000256" key="3">
    <source>
        <dbReference type="ARBA" id="ARBA00022448"/>
    </source>
</evidence>
<dbReference type="CDD" id="cd00342">
    <property type="entry name" value="gram_neg_porins"/>
    <property type="match status" value="1"/>
</dbReference>
<evidence type="ECO:0000256" key="1">
    <source>
        <dbReference type="ARBA" id="ARBA00004571"/>
    </source>
</evidence>
<comment type="subunit">
    <text evidence="2">Homotrimer.</text>
</comment>
<feature type="signal peptide" evidence="11">
    <location>
        <begin position="1"/>
        <end position="20"/>
    </location>
</feature>
<evidence type="ECO:0000256" key="4">
    <source>
        <dbReference type="ARBA" id="ARBA00022452"/>
    </source>
</evidence>
<accession>A0A368NEV2</accession>
<dbReference type="PANTHER" id="PTHR34501">
    <property type="entry name" value="PROTEIN YDDL-RELATED"/>
    <property type="match status" value="1"/>
</dbReference>
<dbReference type="GO" id="GO:0046930">
    <property type="term" value="C:pore complex"/>
    <property type="evidence" value="ECO:0007669"/>
    <property type="project" value="UniProtKB-KW"/>
</dbReference>
<dbReference type="GO" id="GO:0009279">
    <property type="term" value="C:cell outer membrane"/>
    <property type="evidence" value="ECO:0007669"/>
    <property type="project" value="UniProtKB-SubCell"/>
</dbReference>
<dbReference type="GO" id="GO:0006811">
    <property type="term" value="P:monoatomic ion transport"/>
    <property type="evidence" value="ECO:0007669"/>
    <property type="project" value="UniProtKB-KW"/>
</dbReference>
<comment type="subcellular location">
    <subcellularLocation>
        <location evidence="1">Cell outer membrane</location>
        <topology evidence="1">Multi-pass membrane protein</topology>
    </subcellularLocation>
</comment>
<keyword evidence="7" id="KW-0406">Ion transport</keyword>
<evidence type="ECO:0000256" key="8">
    <source>
        <dbReference type="ARBA" id="ARBA00023114"/>
    </source>
</evidence>
<reference evidence="13 14" key="1">
    <citation type="submission" date="2018-07" db="EMBL/GenBank/DDBJ databases">
        <title>Corallincola holothuriorum sp. nov., a new facultative anaerobe isolated from sea cucumber Apostichopus japonicus.</title>
        <authorList>
            <person name="Xia H."/>
        </authorList>
    </citation>
    <scope>NUCLEOTIDE SEQUENCE [LARGE SCALE GENOMIC DNA]</scope>
    <source>
        <strain evidence="13 14">C4</strain>
    </source>
</reference>
<keyword evidence="3" id="KW-0813">Transport</keyword>
<protein>
    <submittedName>
        <fullName evidence="13">Porin</fullName>
    </submittedName>
</protein>
<evidence type="ECO:0000313" key="13">
    <source>
        <dbReference type="EMBL" id="RCU49102.1"/>
    </source>
</evidence>
<evidence type="ECO:0000256" key="11">
    <source>
        <dbReference type="SAM" id="SignalP"/>
    </source>
</evidence>
<keyword evidence="10" id="KW-0998">Cell outer membrane</keyword>
<evidence type="ECO:0000256" key="9">
    <source>
        <dbReference type="ARBA" id="ARBA00023136"/>
    </source>
</evidence>
<dbReference type="SUPFAM" id="SSF56935">
    <property type="entry name" value="Porins"/>
    <property type="match status" value="1"/>
</dbReference>